<feature type="region of interest" description="Disordered" evidence="2">
    <location>
        <begin position="369"/>
        <end position="397"/>
    </location>
</feature>
<evidence type="ECO:0000256" key="1">
    <source>
        <dbReference type="SAM" id="Coils"/>
    </source>
</evidence>
<accession>A0A6S7HCA7</accession>
<name>A0A6S7HCA7_PARCT</name>
<keyword evidence="1" id="KW-0175">Coiled coil</keyword>
<organism evidence="3 4">
    <name type="scientific">Paramuricea clavata</name>
    <name type="common">Red gorgonian</name>
    <name type="synonym">Violescent sea-whip</name>
    <dbReference type="NCBI Taxonomy" id="317549"/>
    <lineage>
        <taxon>Eukaryota</taxon>
        <taxon>Metazoa</taxon>
        <taxon>Cnidaria</taxon>
        <taxon>Anthozoa</taxon>
        <taxon>Octocorallia</taxon>
        <taxon>Malacalcyonacea</taxon>
        <taxon>Plexauridae</taxon>
        <taxon>Paramuricea</taxon>
    </lineage>
</organism>
<evidence type="ECO:0000313" key="3">
    <source>
        <dbReference type="EMBL" id="CAB3993800.1"/>
    </source>
</evidence>
<evidence type="ECO:0000313" key="4">
    <source>
        <dbReference type="Proteomes" id="UP001152795"/>
    </source>
</evidence>
<dbReference type="AlphaFoldDB" id="A0A6S7HCA7"/>
<dbReference type="PROSITE" id="PS51450">
    <property type="entry name" value="LRR"/>
    <property type="match status" value="1"/>
</dbReference>
<dbReference type="Gene3D" id="3.80.10.10">
    <property type="entry name" value="Ribonuclease Inhibitor"/>
    <property type="match status" value="1"/>
</dbReference>
<dbReference type="PANTHER" id="PTHR46723:SF1">
    <property type="entry name" value="LEUCINE-RICH REPEAT AND IQ DOMAIN-CONTAINING PROTEIN 3"/>
    <property type="match status" value="1"/>
</dbReference>
<dbReference type="InterPro" id="IPR052859">
    <property type="entry name" value="LRR-IQ_domain_protein"/>
</dbReference>
<dbReference type="OrthoDB" id="676979at2759"/>
<dbReference type="EMBL" id="CACRXK020002330">
    <property type="protein sequence ID" value="CAB3993800.1"/>
    <property type="molecule type" value="Genomic_DNA"/>
</dbReference>
<evidence type="ECO:0000256" key="2">
    <source>
        <dbReference type="SAM" id="MobiDB-lite"/>
    </source>
</evidence>
<feature type="region of interest" description="Disordered" evidence="2">
    <location>
        <begin position="312"/>
        <end position="350"/>
    </location>
</feature>
<comment type="caution">
    <text evidence="3">The sequence shown here is derived from an EMBL/GenBank/DDBJ whole genome shotgun (WGS) entry which is preliminary data.</text>
</comment>
<dbReference type="SUPFAM" id="SSF52058">
    <property type="entry name" value="L domain-like"/>
    <property type="match status" value="1"/>
</dbReference>
<dbReference type="Proteomes" id="UP001152795">
    <property type="component" value="Unassembled WGS sequence"/>
</dbReference>
<dbReference type="InterPro" id="IPR001611">
    <property type="entry name" value="Leu-rich_rpt"/>
</dbReference>
<dbReference type="PANTHER" id="PTHR46723">
    <property type="entry name" value="LEUCINE-RICH REPEAT AND IQ DOMAIN-CONTAINING PROTEIN 3"/>
    <property type="match status" value="1"/>
</dbReference>
<dbReference type="InterPro" id="IPR032675">
    <property type="entry name" value="LRR_dom_sf"/>
</dbReference>
<feature type="region of interest" description="Disordered" evidence="2">
    <location>
        <begin position="595"/>
        <end position="614"/>
    </location>
</feature>
<reference evidence="3" key="1">
    <citation type="submission" date="2020-04" db="EMBL/GenBank/DDBJ databases">
        <authorList>
            <person name="Alioto T."/>
            <person name="Alioto T."/>
            <person name="Gomez Garrido J."/>
        </authorList>
    </citation>
    <scope>NUCLEOTIDE SEQUENCE</scope>
    <source>
        <strain evidence="3">A484AB</strain>
    </source>
</reference>
<dbReference type="PROSITE" id="PS50096">
    <property type="entry name" value="IQ"/>
    <property type="match status" value="1"/>
</dbReference>
<feature type="coiled-coil region" evidence="1">
    <location>
        <begin position="741"/>
        <end position="770"/>
    </location>
</feature>
<gene>
    <name evidence="3" type="ORF">PACLA_8A061641</name>
</gene>
<sequence length="883" mass="100490">MSFDIASGLYENKPRRKKTQRKYIYDRQREEETIRNAMNRGYLRRMTVEFLNDNVGLDDCDLPVVGYLNVTSQQLSSLGALEMCVSLRICILPGNYITEFDALAGCVNLWALDLHGNQIKKVPGHTFWSALNQLQIALLHDNGISKLETIHHLSSSPSLVLLTLYDTPLSLKKNYRHHVVNGVWSLKALDCHVVSDEEIIEDSKMPGQFAALNKNFKVDLTHTLTKESSLEEAVKQIEKLKGKVNRIQAKYCPVLLIQKTFRMFAIRKRYKYLLATRVWAATSIQRFYRFHKGITQSLEEVIPPPTSPFIPPDCNANLSSYDSHTHGESEDDSGGMEQYDSNSSRRTRESSVYVPGMNYISVGNVGSLHEGGSSGSAGQSKTPTDLSKISTDLSKATDRSKISTDTVVRSKGELGDLNYRSRSNLNVGEANSREQSFERQKKVTRRMTIDLVKLESSAVGTIESATCEVTVDSALGLDKKSKSPKDSKSKINVNINEEDMILVEQRKRESSEHDDALYKRRLKPEMVGKYRTVRVFLGDVVEPKTKREVVTNSDEDEAIGFRLQGEEPPKQKNEPIAEMLLSKKEMGEDVRRSLRQFRRKQPDKRKVSGGGTKLTNDQKLFLRTHGTMGLACLRAVHQAYGNRARAQKQTALNDRVSGMKECRELGIERLQSMKQEYQENILRERIRDGVRIADTLRENEVKQNEERRKVSERRTAAMVEDRIRQSHLAFARDFACQQNSVSQALRNHDRAEAKKEKQKKMAEAVRVERESNLEKQALVKKYMEHRRLMSQAEMSKARAEINTRLLDEANKQFMEFEASMKRAKTRQSKAAEFCPLPPLNAPNLDTPLAVLSPAMVNQWEECLQRDGRHFDDVFSISSSENVC</sequence>
<dbReference type="Gene3D" id="1.20.5.190">
    <property type="match status" value="1"/>
</dbReference>
<keyword evidence="4" id="KW-1185">Reference proteome</keyword>
<protein>
    <submittedName>
        <fullName evidence="3">Leucine-rich repeat and IQ domain-containing 3</fullName>
    </submittedName>
</protein>
<proteinExistence type="predicted"/>
<feature type="compositionally biased region" description="Polar residues" evidence="2">
    <location>
        <begin position="376"/>
        <end position="394"/>
    </location>
</feature>